<proteinExistence type="predicted"/>
<evidence type="ECO:0000256" key="1">
    <source>
        <dbReference type="ARBA" id="ARBA00022475"/>
    </source>
</evidence>
<evidence type="ECO:0000313" key="7">
    <source>
        <dbReference type="Proteomes" id="UP000093199"/>
    </source>
</evidence>
<gene>
    <name evidence="6" type="ORF">A6M13_00065</name>
</gene>
<protein>
    <submittedName>
        <fullName evidence="6">Uncharacterized protein</fullName>
    </submittedName>
</protein>
<dbReference type="Proteomes" id="UP000093199">
    <property type="component" value="Unassembled WGS sequence"/>
</dbReference>
<evidence type="ECO:0000256" key="4">
    <source>
        <dbReference type="ARBA" id="ARBA00023136"/>
    </source>
</evidence>
<feature type="transmembrane region" description="Helical" evidence="5">
    <location>
        <begin position="66"/>
        <end position="84"/>
    </location>
</feature>
<evidence type="ECO:0000256" key="3">
    <source>
        <dbReference type="ARBA" id="ARBA00022989"/>
    </source>
</evidence>
<keyword evidence="2 5" id="KW-0812">Transmembrane</keyword>
<sequence>MAFFTVSTTFHIFTWVTACLLFFVLLFKNEHPRPLQLTLHSFYALIIISGTLLVLEAMNYGYFLQYATKFFVGALLIIAMELCLHKKRTQQSTRTLLMIMTALFLVIAWLGFTLPMGYAF</sequence>
<dbReference type="Pfam" id="PF07457">
    <property type="entry name" value="DUF1516"/>
    <property type="match status" value="1"/>
</dbReference>
<accession>A0A1C0YM91</accession>
<feature type="transmembrane region" description="Helical" evidence="5">
    <location>
        <begin position="96"/>
        <end position="118"/>
    </location>
</feature>
<keyword evidence="7" id="KW-1185">Reference proteome</keyword>
<dbReference type="AlphaFoldDB" id="A0A1C0YM91"/>
<dbReference type="EMBL" id="MASJ01000001">
    <property type="protein sequence ID" value="OCS88274.1"/>
    <property type="molecule type" value="Genomic_DNA"/>
</dbReference>
<dbReference type="OrthoDB" id="2365314at2"/>
<name>A0A1C0YM91_9BACL</name>
<keyword evidence="1" id="KW-1003">Cell membrane</keyword>
<reference evidence="6 7" key="1">
    <citation type="submission" date="2016-07" db="EMBL/GenBank/DDBJ databases">
        <title>Caryophanon tenue genome sequencing.</title>
        <authorList>
            <person name="Verma A."/>
            <person name="Pal Y."/>
            <person name="Krishnamurthi S."/>
        </authorList>
    </citation>
    <scope>NUCLEOTIDE SEQUENCE [LARGE SCALE GENOMIC DNA]</scope>
    <source>
        <strain evidence="6 7">DSM 14152</strain>
    </source>
</reference>
<comment type="caution">
    <text evidence="6">The sequence shown here is derived from an EMBL/GenBank/DDBJ whole genome shotgun (WGS) entry which is preliminary data.</text>
</comment>
<evidence type="ECO:0000256" key="5">
    <source>
        <dbReference type="SAM" id="Phobius"/>
    </source>
</evidence>
<dbReference type="InterPro" id="IPR010899">
    <property type="entry name" value="UPF0344"/>
</dbReference>
<feature type="transmembrane region" description="Helical" evidence="5">
    <location>
        <begin position="6"/>
        <end position="27"/>
    </location>
</feature>
<feature type="transmembrane region" description="Helical" evidence="5">
    <location>
        <begin position="39"/>
        <end position="60"/>
    </location>
</feature>
<keyword evidence="3 5" id="KW-1133">Transmembrane helix</keyword>
<evidence type="ECO:0000313" key="6">
    <source>
        <dbReference type="EMBL" id="OCS88274.1"/>
    </source>
</evidence>
<organism evidence="6 7">
    <name type="scientific">Caryophanon tenue</name>
    <dbReference type="NCBI Taxonomy" id="33978"/>
    <lineage>
        <taxon>Bacteria</taxon>
        <taxon>Bacillati</taxon>
        <taxon>Bacillota</taxon>
        <taxon>Bacilli</taxon>
        <taxon>Bacillales</taxon>
        <taxon>Caryophanaceae</taxon>
        <taxon>Caryophanon</taxon>
    </lineage>
</organism>
<keyword evidence="4 5" id="KW-0472">Membrane</keyword>
<evidence type="ECO:0000256" key="2">
    <source>
        <dbReference type="ARBA" id="ARBA00022692"/>
    </source>
</evidence>
<dbReference type="RefSeq" id="WP_066542070.1">
    <property type="nucleotide sequence ID" value="NZ_MASJ01000001.1"/>
</dbReference>